<dbReference type="Proteomes" id="UP000314982">
    <property type="component" value="Unassembled WGS sequence"/>
</dbReference>
<dbReference type="GeneTree" id="ENSGT00940000153566"/>
<accession>A0A4W5PTR2</accession>
<evidence type="ECO:0000256" key="1">
    <source>
        <dbReference type="SAM" id="MobiDB-lite"/>
    </source>
</evidence>
<organism evidence="2 3">
    <name type="scientific">Hucho hucho</name>
    <name type="common">huchen</name>
    <dbReference type="NCBI Taxonomy" id="62062"/>
    <lineage>
        <taxon>Eukaryota</taxon>
        <taxon>Metazoa</taxon>
        <taxon>Chordata</taxon>
        <taxon>Craniata</taxon>
        <taxon>Vertebrata</taxon>
        <taxon>Euteleostomi</taxon>
        <taxon>Actinopterygii</taxon>
        <taxon>Neopterygii</taxon>
        <taxon>Teleostei</taxon>
        <taxon>Protacanthopterygii</taxon>
        <taxon>Salmoniformes</taxon>
        <taxon>Salmonidae</taxon>
        <taxon>Salmoninae</taxon>
        <taxon>Hucho</taxon>
    </lineage>
</organism>
<protein>
    <submittedName>
        <fullName evidence="2">Uncharacterized protein</fullName>
    </submittedName>
</protein>
<evidence type="ECO:0000313" key="2">
    <source>
        <dbReference type="Ensembl" id="ENSHHUP00000065578.1"/>
    </source>
</evidence>
<keyword evidence="3" id="KW-1185">Reference proteome</keyword>
<feature type="region of interest" description="Disordered" evidence="1">
    <location>
        <begin position="85"/>
        <end position="115"/>
    </location>
</feature>
<reference evidence="2" key="2">
    <citation type="submission" date="2025-08" db="UniProtKB">
        <authorList>
            <consortium name="Ensembl"/>
        </authorList>
    </citation>
    <scope>IDENTIFICATION</scope>
</reference>
<name>A0A4W5PTR2_9TELE</name>
<reference evidence="3" key="1">
    <citation type="submission" date="2018-06" db="EMBL/GenBank/DDBJ databases">
        <title>Genome assembly of Danube salmon.</title>
        <authorList>
            <person name="Macqueen D.J."/>
            <person name="Gundappa M.K."/>
        </authorList>
    </citation>
    <scope>NUCLEOTIDE SEQUENCE [LARGE SCALE GENOMIC DNA]</scope>
</reference>
<sequence>MLRLVWSTDAAIKDAVVQAYRRLYLNPQGDNTRAKAQTLVDSLSELMVDASLGTIQCLEEIVQEFFWWWQQPAVHGGAGSVGEVHWQTRDLQPAQTSSSTASGNGCTSREGGGPQ</sequence>
<dbReference type="Ensembl" id="ENSHHUT00000067800.1">
    <property type="protein sequence ID" value="ENSHHUP00000065578.1"/>
    <property type="gene ID" value="ENSHHUG00000038726.1"/>
</dbReference>
<feature type="compositionally biased region" description="Polar residues" evidence="1">
    <location>
        <begin position="89"/>
        <end position="107"/>
    </location>
</feature>
<evidence type="ECO:0000313" key="3">
    <source>
        <dbReference type="Proteomes" id="UP000314982"/>
    </source>
</evidence>
<reference evidence="2" key="3">
    <citation type="submission" date="2025-09" db="UniProtKB">
        <authorList>
            <consortium name="Ensembl"/>
        </authorList>
    </citation>
    <scope>IDENTIFICATION</scope>
</reference>
<proteinExistence type="predicted"/>
<dbReference type="AlphaFoldDB" id="A0A4W5PTR2"/>